<protein>
    <submittedName>
        <fullName evidence="9">Procollagen-lysine,2-oxoglutarate 5-dioxygenase</fullName>
    </submittedName>
</protein>
<dbReference type="GO" id="GO:0005506">
    <property type="term" value="F:iron ion binding"/>
    <property type="evidence" value="ECO:0007669"/>
    <property type="project" value="InterPro"/>
</dbReference>
<dbReference type="PANTHER" id="PTHR10730">
    <property type="entry name" value="PROCOLLAGEN-LYSINE,2-OXOGLUTARATE 5-DIOXYGENASE/GLYCOSYLTRANSFERASE 25 FAMILY MEMBER"/>
    <property type="match status" value="1"/>
</dbReference>
<evidence type="ECO:0000313" key="10">
    <source>
        <dbReference type="Proteomes" id="UP000762676"/>
    </source>
</evidence>
<reference evidence="9 10" key="1">
    <citation type="journal article" date="2021" name="Elife">
        <title>Chloroplast acquisition without the gene transfer in kleptoplastic sea slugs, Plakobranchus ocellatus.</title>
        <authorList>
            <person name="Maeda T."/>
            <person name="Takahashi S."/>
            <person name="Yoshida T."/>
            <person name="Shimamura S."/>
            <person name="Takaki Y."/>
            <person name="Nagai Y."/>
            <person name="Toyoda A."/>
            <person name="Suzuki Y."/>
            <person name="Arimoto A."/>
            <person name="Ishii H."/>
            <person name="Satoh N."/>
            <person name="Nishiyama T."/>
            <person name="Hasebe M."/>
            <person name="Maruyama T."/>
            <person name="Minagawa J."/>
            <person name="Obokata J."/>
            <person name="Shigenobu S."/>
        </authorList>
    </citation>
    <scope>NUCLEOTIDE SEQUENCE [LARGE SCALE GENOMIC DNA]</scope>
</reference>
<dbReference type="InterPro" id="IPR006620">
    <property type="entry name" value="Pro_4_hyd_alph"/>
</dbReference>
<proteinExistence type="predicted"/>
<feature type="domain" description="Fe2OG dioxygenase" evidence="8">
    <location>
        <begin position="655"/>
        <end position="751"/>
    </location>
</feature>
<keyword evidence="5" id="KW-0560">Oxidoreductase</keyword>
<evidence type="ECO:0000256" key="1">
    <source>
        <dbReference type="ARBA" id="ARBA00001961"/>
    </source>
</evidence>
<dbReference type="EMBL" id="BMAT01008390">
    <property type="protein sequence ID" value="GFR84006.1"/>
    <property type="molecule type" value="Genomic_DNA"/>
</dbReference>
<evidence type="ECO:0000256" key="5">
    <source>
        <dbReference type="ARBA" id="ARBA00023002"/>
    </source>
</evidence>
<evidence type="ECO:0000259" key="8">
    <source>
        <dbReference type="PROSITE" id="PS51471"/>
    </source>
</evidence>
<name>A0AAV4GH72_9GAST</name>
<comment type="cofactor">
    <cofactor evidence="1">
        <name>L-ascorbate</name>
        <dbReference type="ChEBI" id="CHEBI:38290"/>
    </cofactor>
</comment>
<evidence type="ECO:0000256" key="6">
    <source>
        <dbReference type="ARBA" id="ARBA00023004"/>
    </source>
</evidence>
<evidence type="ECO:0000256" key="7">
    <source>
        <dbReference type="ARBA" id="ARBA00023180"/>
    </source>
</evidence>
<evidence type="ECO:0000256" key="2">
    <source>
        <dbReference type="ARBA" id="ARBA00022723"/>
    </source>
</evidence>
<organism evidence="9 10">
    <name type="scientific">Elysia marginata</name>
    <dbReference type="NCBI Taxonomy" id="1093978"/>
    <lineage>
        <taxon>Eukaryota</taxon>
        <taxon>Metazoa</taxon>
        <taxon>Spiralia</taxon>
        <taxon>Lophotrochozoa</taxon>
        <taxon>Mollusca</taxon>
        <taxon>Gastropoda</taxon>
        <taxon>Heterobranchia</taxon>
        <taxon>Euthyneura</taxon>
        <taxon>Panpulmonata</taxon>
        <taxon>Sacoglossa</taxon>
        <taxon>Placobranchoidea</taxon>
        <taxon>Plakobranchidae</taxon>
        <taxon>Elysia</taxon>
    </lineage>
</organism>
<dbReference type="Pfam" id="PF25342">
    <property type="entry name" value="GT_PLOD"/>
    <property type="match status" value="1"/>
</dbReference>
<keyword evidence="7" id="KW-0325">Glycoprotein</keyword>
<dbReference type="Pfam" id="PF03171">
    <property type="entry name" value="2OG-FeII_Oxy"/>
    <property type="match status" value="1"/>
</dbReference>
<dbReference type="GO" id="GO:0031418">
    <property type="term" value="F:L-ascorbic acid binding"/>
    <property type="evidence" value="ECO:0007669"/>
    <property type="project" value="InterPro"/>
</dbReference>
<comment type="caution">
    <text evidence="9">The sequence shown here is derived from an EMBL/GenBank/DDBJ whole genome shotgun (WGS) entry which is preliminary data.</text>
</comment>
<keyword evidence="4" id="KW-0223">Dioxygenase</keyword>
<gene>
    <name evidence="9" type="ORF">ElyMa_004139600</name>
</gene>
<dbReference type="InterPro" id="IPR050757">
    <property type="entry name" value="Collagen_mod_GT25"/>
</dbReference>
<dbReference type="PANTHER" id="PTHR10730:SF45">
    <property type="entry name" value="PROCOLLAGEN-LYSINE,2-OXOGLUTARATE 5-DIOXYGENASE"/>
    <property type="match status" value="1"/>
</dbReference>
<dbReference type="PROSITE" id="PS51471">
    <property type="entry name" value="FE2OG_OXY"/>
    <property type="match status" value="1"/>
</dbReference>
<dbReference type="InterPro" id="IPR005123">
    <property type="entry name" value="Oxoglu/Fe-dep_dioxygenase_dom"/>
</dbReference>
<sequence length="751" mass="86659">MGRQKASSQPVLQKIRLHLLRQLQYVISTESKFLVKLNIIKNVKWILPIPKNPLSPYQSAVSVHALLNAVKMSPAQVWARTLLFALCFAFCLASQEEEKSPLQDHDLLVITVATKENDGFRQFMKSAKKYGLDVKVFGMGQEWLGGTMDSIGGGHKINLLKEGLKPYKSRKNLILMFVDSYDVIITADKEAILEKFSKFNSRVVISAENTCWPDRSLAHEWDIKLDTRAEIFQNLNHALDEIMIKYKGDHSYMYNVKTGTLPIVLHGNGPIKPEFFRLSNYLADGWTTTSGCQACKEDLLDLGSMKEADYPLVQVALFIEFPTPFIREFFQRVSNLIYPKSNINLYIHNTEELHTGDVSKFVDEFQDQYNRVIVTPPEKRVTERVARDWVIEECMRRNCNYLLMLDSIVQLTNPELLTSLIKQNRSIIAPMLMRPGKLWSNFWGALSHDGFYARSEDYMDIAEKKKIGLWNVPHLGNAMLIQAHCLPALKQAHSDDLNLDSDMSFSQVARSKMVFMYVDNQAHWGHLVYAEYFDTNHLNNELFDIFNNPLDWKERYIHKDYDKALEEGAVIEQPCPDVYWFPIVTDTFCDEFVAEFENFGKWSGGKNHDPRLAGGYENVPTVDIHMNQVGLEQQWLKFLEVYIRPLQEAVFTGYYHNPPQAIMNFIVRYRPDEQPLLRPHHDASTYTINIALNRPGIDFEGGGCRFVRYNCSITSPRKGWMFMHPGRLTHYHEGLRTTSGTRYIMISFVDP</sequence>
<dbReference type="InterPro" id="IPR057589">
    <property type="entry name" value="GT_PLOD"/>
</dbReference>
<keyword evidence="6" id="KW-0408">Iron</keyword>
<dbReference type="InterPro" id="IPR044861">
    <property type="entry name" value="IPNS-like_FE2OG_OXY"/>
</dbReference>
<dbReference type="Pfam" id="PF25238">
    <property type="entry name" value="OGFOD2-like"/>
    <property type="match status" value="1"/>
</dbReference>
<dbReference type="AlphaFoldDB" id="A0AAV4GH72"/>
<dbReference type="GO" id="GO:0008475">
    <property type="term" value="F:procollagen-lysine 5-dioxygenase activity"/>
    <property type="evidence" value="ECO:0007669"/>
    <property type="project" value="TreeGrafter"/>
</dbReference>
<dbReference type="GO" id="GO:0005783">
    <property type="term" value="C:endoplasmic reticulum"/>
    <property type="evidence" value="ECO:0007669"/>
    <property type="project" value="TreeGrafter"/>
</dbReference>
<dbReference type="Proteomes" id="UP000762676">
    <property type="component" value="Unassembled WGS sequence"/>
</dbReference>
<dbReference type="Gene3D" id="2.60.120.620">
    <property type="entry name" value="q2cbj1_9rhob like domain"/>
    <property type="match status" value="1"/>
</dbReference>
<evidence type="ECO:0000313" key="9">
    <source>
        <dbReference type="EMBL" id="GFR84006.1"/>
    </source>
</evidence>
<dbReference type="SMART" id="SM00702">
    <property type="entry name" value="P4Hc"/>
    <property type="match status" value="1"/>
</dbReference>
<keyword evidence="2" id="KW-0479">Metal-binding</keyword>
<accession>A0AAV4GH72</accession>
<evidence type="ECO:0000256" key="3">
    <source>
        <dbReference type="ARBA" id="ARBA00022729"/>
    </source>
</evidence>
<keyword evidence="10" id="KW-1185">Reference proteome</keyword>
<keyword evidence="3" id="KW-0732">Signal</keyword>
<evidence type="ECO:0000256" key="4">
    <source>
        <dbReference type="ARBA" id="ARBA00022964"/>
    </source>
</evidence>